<protein>
    <submittedName>
        <fullName evidence="2">Osmotin, thaumatin-like protein</fullName>
    </submittedName>
</protein>
<dbReference type="EMBL" id="KL584887">
    <property type="protein sequence ID" value="KEQ57583.1"/>
    <property type="molecule type" value="Genomic_DNA"/>
</dbReference>
<dbReference type="Pfam" id="PF00314">
    <property type="entry name" value="Thaumatin"/>
    <property type="match status" value="1"/>
</dbReference>
<organism evidence="2 3">
    <name type="scientific">Aureobasidium melanogenum (strain CBS 110374)</name>
    <name type="common">Aureobasidium pullulans var. melanogenum</name>
    <dbReference type="NCBI Taxonomy" id="1043003"/>
    <lineage>
        <taxon>Eukaryota</taxon>
        <taxon>Fungi</taxon>
        <taxon>Dikarya</taxon>
        <taxon>Ascomycota</taxon>
        <taxon>Pezizomycotina</taxon>
        <taxon>Dothideomycetes</taxon>
        <taxon>Dothideomycetidae</taxon>
        <taxon>Dothideales</taxon>
        <taxon>Saccotheciaceae</taxon>
        <taxon>Aureobasidium</taxon>
    </lineage>
</organism>
<dbReference type="HOGENOM" id="CLU_940033_0_0_1"/>
<dbReference type="Gene3D" id="2.60.110.10">
    <property type="entry name" value="Thaumatin"/>
    <property type="match status" value="1"/>
</dbReference>
<dbReference type="RefSeq" id="XP_040874607.1">
    <property type="nucleotide sequence ID" value="XM_041025537.1"/>
</dbReference>
<evidence type="ECO:0000313" key="3">
    <source>
        <dbReference type="Proteomes" id="UP000030672"/>
    </source>
</evidence>
<name>A0A074VB68_AURM1</name>
<proteinExistence type="predicted"/>
<dbReference type="Proteomes" id="UP000030672">
    <property type="component" value="Unassembled WGS sequence"/>
</dbReference>
<dbReference type="InterPro" id="IPR037176">
    <property type="entry name" value="Osmotin/thaumatin-like_sf"/>
</dbReference>
<dbReference type="PROSITE" id="PS51367">
    <property type="entry name" value="THAUMATIN_2"/>
    <property type="match status" value="1"/>
</dbReference>
<keyword evidence="3" id="KW-1185">Reference proteome</keyword>
<dbReference type="InterPro" id="IPR001938">
    <property type="entry name" value="Thaumatin"/>
</dbReference>
<feature type="signal peptide" evidence="1">
    <location>
        <begin position="1"/>
        <end position="17"/>
    </location>
</feature>
<evidence type="ECO:0000256" key="1">
    <source>
        <dbReference type="SAM" id="SignalP"/>
    </source>
</evidence>
<evidence type="ECO:0000313" key="2">
    <source>
        <dbReference type="EMBL" id="KEQ57583.1"/>
    </source>
</evidence>
<dbReference type="AlphaFoldDB" id="A0A074VB68"/>
<sequence length="263" mass="28762">MRTILAHLLSTASFALAFPSTPDYVANATDIASGYTVKFSHNCPATTQVFPHFLVTNGTICAKQDSFDQSSQQGEVREYELKYGPEHQSTWTFWIDNKANSTGPNARSLVEVTCLPYSGHCYVDISNIDAVSNGFKVEMDAKNCSTVGPPTKVSPTCDPLVCSIPPDWICPVENRFGQDSSKGYPPTYLDAAQSCLSNCTLYQTDEACCKNANNTTQTCTNQNPALRDLCENAYSYAFDDSRASYVYQLTLDGDTAIHITACP</sequence>
<dbReference type="SUPFAM" id="SSF49870">
    <property type="entry name" value="Osmotin, thaumatin-like protein"/>
    <property type="match status" value="1"/>
</dbReference>
<keyword evidence="1" id="KW-0732">Signal</keyword>
<feature type="chain" id="PRO_5001700522" evidence="1">
    <location>
        <begin position="18"/>
        <end position="263"/>
    </location>
</feature>
<reference evidence="2 3" key="1">
    <citation type="journal article" date="2014" name="BMC Genomics">
        <title>Genome sequencing of four Aureobasidium pullulans varieties: biotechnological potential, stress tolerance, and description of new species.</title>
        <authorList>
            <person name="Gostin Ar C."/>
            <person name="Ohm R.A."/>
            <person name="Kogej T."/>
            <person name="Sonjak S."/>
            <person name="Turk M."/>
            <person name="Zajc J."/>
            <person name="Zalar P."/>
            <person name="Grube M."/>
            <person name="Sun H."/>
            <person name="Han J."/>
            <person name="Sharma A."/>
            <person name="Chiniquy J."/>
            <person name="Ngan C.Y."/>
            <person name="Lipzen A."/>
            <person name="Barry K."/>
            <person name="Grigoriev I.V."/>
            <person name="Gunde-Cimerman N."/>
        </authorList>
    </citation>
    <scope>NUCLEOTIDE SEQUENCE [LARGE SCALE GENOMIC DNA]</scope>
    <source>
        <strain evidence="2 3">CBS 110374</strain>
    </source>
</reference>
<accession>A0A074VB68</accession>
<gene>
    <name evidence="2" type="ORF">M437DRAFT_70684</name>
</gene>
<dbReference type="GeneID" id="63918910"/>